<keyword evidence="1" id="KW-0418">Kinase</keyword>
<evidence type="ECO:0000313" key="2">
    <source>
        <dbReference type="Proteomes" id="UP000182761"/>
    </source>
</evidence>
<sequence length="200" mass="23354">MTEKYIVTIGRQMGSGGREIGKKLANLLNISYFDKEIINLASKKSGLNEEFFEQMDEKNSFSFFDNFAGMQFSKNYLGSETLFEIQSSIIQELADKDSVLFVGRCADYILREYPRRLDIFITATKEDRIKRTAERKNISLKEAEDLNHMIDKRRKEYYNFFNKKSWGQANSYHLCINSSILGIDKSVDLIKIFIEQKFNL</sequence>
<dbReference type="GO" id="GO:0016301">
    <property type="term" value="F:kinase activity"/>
    <property type="evidence" value="ECO:0007669"/>
    <property type="project" value="UniProtKB-KW"/>
</dbReference>
<keyword evidence="2" id="KW-1185">Reference proteome</keyword>
<dbReference type="Pfam" id="PF13189">
    <property type="entry name" value="Cytidylate_kin2"/>
    <property type="match status" value="1"/>
</dbReference>
<dbReference type="STRING" id="1586267.GCA_001418685_00862"/>
<dbReference type="EMBL" id="FCOR01000004">
    <property type="protein sequence ID" value="CVK16024.1"/>
    <property type="molecule type" value="Genomic_DNA"/>
</dbReference>
<keyword evidence="1" id="KW-0808">Transferase</keyword>
<gene>
    <name evidence="1" type="ORF">Ga0061079_104143</name>
</gene>
<evidence type="ECO:0000313" key="1">
    <source>
        <dbReference type="EMBL" id="CVK16024.1"/>
    </source>
</evidence>
<proteinExistence type="predicted"/>
<reference evidence="1 2" key="1">
    <citation type="submission" date="2016-01" db="EMBL/GenBank/DDBJ databases">
        <authorList>
            <person name="McClelland M."/>
            <person name="Jain A."/>
            <person name="Saraogi P."/>
            <person name="Mendelson R."/>
            <person name="Westerman R."/>
            <person name="SanMiguel P."/>
            <person name="Csonka L."/>
        </authorList>
    </citation>
    <scope>NUCLEOTIDE SEQUENCE [LARGE SCALE GENOMIC DNA]</scope>
    <source>
        <strain evidence="1 2">R-53146</strain>
    </source>
</reference>
<dbReference type="SUPFAM" id="SSF52540">
    <property type="entry name" value="P-loop containing nucleoside triphosphate hydrolases"/>
    <property type="match status" value="1"/>
</dbReference>
<dbReference type="Proteomes" id="UP000182761">
    <property type="component" value="Unassembled WGS sequence"/>
</dbReference>
<name>A0A0X3ANT6_9FLAO</name>
<organism evidence="1 2">
    <name type="scientific">Apibacter mensalis</name>
    <dbReference type="NCBI Taxonomy" id="1586267"/>
    <lineage>
        <taxon>Bacteria</taxon>
        <taxon>Pseudomonadati</taxon>
        <taxon>Bacteroidota</taxon>
        <taxon>Flavobacteriia</taxon>
        <taxon>Flavobacteriales</taxon>
        <taxon>Weeksellaceae</taxon>
        <taxon>Apibacter</taxon>
    </lineage>
</organism>
<protein>
    <submittedName>
        <fullName evidence="1">Cytidylate kinase</fullName>
    </submittedName>
</protein>
<dbReference type="RefSeq" id="WP_055425231.1">
    <property type="nucleotide sequence ID" value="NZ_FCOR01000004.1"/>
</dbReference>
<dbReference type="InterPro" id="IPR027417">
    <property type="entry name" value="P-loop_NTPase"/>
</dbReference>
<dbReference type="AlphaFoldDB" id="A0A0X3ANT6"/>
<accession>A0A0X3ANT6</accession>
<dbReference type="OrthoDB" id="9781180at2"/>
<dbReference type="Gene3D" id="3.40.50.300">
    <property type="entry name" value="P-loop containing nucleotide triphosphate hydrolases"/>
    <property type="match status" value="1"/>
</dbReference>